<dbReference type="Proteomes" id="UP000334019">
    <property type="component" value="Chromosome"/>
</dbReference>
<dbReference type="InterPro" id="IPR029060">
    <property type="entry name" value="PIN-like_dom_sf"/>
</dbReference>
<dbReference type="EMBL" id="CP045851">
    <property type="protein sequence ID" value="QGG96369.1"/>
    <property type="molecule type" value="Genomic_DNA"/>
</dbReference>
<reference evidence="1 2" key="1">
    <citation type="submission" date="2019-11" db="EMBL/GenBank/DDBJ databases">
        <authorList>
            <person name="He Y."/>
        </authorList>
    </citation>
    <scope>NUCLEOTIDE SEQUENCE [LARGE SCALE GENOMIC DNA]</scope>
    <source>
        <strain evidence="1 2">SCSIO 58843</strain>
    </source>
</reference>
<organism evidence="1 2">
    <name type="scientific">Actinomarinicola tropica</name>
    <dbReference type="NCBI Taxonomy" id="2789776"/>
    <lineage>
        <taxon>Bacteria</taxon>
        <taxon>Bacillati</taxon>
        <taxon>Actinomycetota</taxon>
        <taxon>Acidimicrobiia</taxon>
        <taxon>Acidimicrobiales</taxon>
        <taxon>Iamiaceae</taxon>
        <taxon>Actinomarinicola</taxon>
    </lineage>
</organism>
<evidence type="ECO:0000313" key="1">
    <source>
        <dbReference type="EMBL" id="QGG96369.1"/>
    </source>
</evidence>
<dbReference type="KEGG" id="atq:GH723_15385"/>
<dbReference type="AlphaFoldDB" id="A0A5Q2RHU9"/>
<protein>
    <recommendedName>
        <fullName evidence="3">NTP pyrophosphohydrolase</fullName>
    </recommendedName>
</protein>
<name>A0A5Q2RHU9_9ACTN</name>
<proteinExistence type="predicted"/>
<dbReference type="SUPFAM" id="SSF88723">
    <property type="entry name" value="PIN domain-like"/>
    <property type="match status" value="1"/>
</dbReference>
<dbReference type="RefSeq" id="WP_153760473.1">
    <property type="nucleotide sequence ID" value="NZ_CP045851.1"/>
</dbReference>
<accession>A0A5Q2RHU9</accession>
<sequence length="123" mass="12699">MLLVDAANVVGSRPDGWWRDRPGAARRLVERLAAAADAGRLDPPIVVVLEGRARAGVDEGTAGAVQVVHATGEGDDAMVALAAAADGDVRLVTADRALAERARAEGATVVGPRWLLERVDADG</sequence>
<gene>
    <name evidence="1" type="ORF">GH723_15385</name>
</gene>
<evidence type="ECO:0000313" key="2">
    <source>
        <dbReference type="Proteomes" id="UP000334019"/>
    </source>
</evidence>
<keyword evidence="2" id="KW-1185">Reference proteome</keyword>
<evidence type="ECO:0008006" key="3">
    <source>
        <dbReference type="Google" id="ProtNLM"/>
    </source>
</evidence>